<dbReference type="InterPro" id="IPR002935">
    <property type="entry name" value="SAM_O-MeTrfase"/>
</dbReference>
<dbReference type="InterPro" id="IPR050362">
    <property type="entry name" value="Cation-dep_OMT"/>
</dbReference>
<keyword evidence="3" id="KW-0949">S-adenosyl-L-methionine</keyword>
<gene>
    <name evidence="4" type="ORF">APR42_00735</name>
</gene>
<reference evidence="4" key="1">
    <citation type="submission" date="2015-10" db="EMBL/GenBank/DDBJ databases">
        <title>Draft genome sequence of Salegentibacter mishustinae KCTC 12263.</title>
        <authorList>
            <person name="Lin W."/>
            <person name="Zheng Q."/>
        </authorList>
    </citation>
    <scope>NUCLEOTIDE SEQUENCE [LARGE SCALE GENOMIC DNA]</scope>
    <source>
        <strain evidence="4">KCTC 12263</strain>
    </source>
</reference>
<evidence type="ECO:0000256" key="2">
    <source>
        <dbReference type="ARBA" id="ARBA00022679"/>
    </source>
</evidence>
<dbReference type="GO" id="GO:0008757">
    <property type="term" value="F:S-adenosylmethionine-dependent methyltransferase activity"/>
    <property type="evidence" value="ECO:0007669"/>
    <property type="project" value="TreeGrafter"/>
</dbReference>
<protein>
    <submittedName>
        <fullName evidence="4">Methyltransferase</fullName>
    </submittedName>
</protein>
<dbReference type="SUPFAM" id="SSF53335">
    <property type="entry name" value="S-adenosyl-L-methionine-dependent methyltransferases"/>
    <property type="match status" value="1"/>
</dbReference>
<evidence type="ECO:0000313" key="4">
    <source>
        <dbReference type="EMBL" id="KRG30823.1"/>
    </source>
</evidence>
<dbReference type="Pfam" id="PF01596">
    <property type="entry name" value="Methyltransf_3"/>
    <property type="match status" value="1"/>
</dbReference>
<dbReference type="PANTHER" id="PTHR10509:SF14">
    <property type="entry name" value="CAFFEOYL-COA O-METHYLTRANSFERASE 3-RELATED"/>
    <property type="match status" value="1"/>
</dbReference>
<dbReference type="PROSITE" id="PS51682">
    <property type="entry name" value="SAM_OMT_I"/>
    <property type="match status" value="1"/>
</dbReference>
<dbReference type="EMBL" id="LKTP01000001">
    <property type="protein sequence ID" value="KRG30823.1"/>
    <property type="molecule type" value="Genomic_DNA"/>
</dbReference>
<evidence type="ECO:0000313" key="5">
    <source>
        <dbReference type="Proteomes" id="UP000051643"/>
    </source>
</evidence>
<evidence type="ECO:0000256" key="1">
    <source>
        <dbReference type="ARBA" id="ARBA00022603"/>
    </source>
</evidence>
<dbReference type="STRING" id="270918.APR42_00735"/>
<dbReference type="RefSeq" id="WP_057480645.1">
    <property type="nucleotide sequence ID" value="NZ_BMWR01000002.1"/>
</dbReference>
<evidence type="ECO:0000256" key="3">
    <source>
        <dbReference type="ARBA" id="ARBA00022691"/>
    </source>
</evidence>
<keyword evidence="2 4" id="KW-0808">Transferase</keyword>
<sequence length="213" mass="24268">MHFLPEAIDDYILKHSAKEPEFLAKLNRETNQKVLQPRMLSGNYQGRILSLISKIIAPKSILEIGTYTGYSALCLAEGLAKDGMLHTIDINEELYDFQQKYFQASEFKNNIKQYIGDARKIIPEINSKFDLVFIDADKPNYPAYFELIIDKMNPGGVILSDNVLWSGKVVKPVKPDDESTQALLKYNKMLAEDERIETVILPIRDGLTLSRLK</sequence>
<dbReference type="CDD" id="cd02440">
    <property type="entry name" value="AdoMet_MTases"/>
    <property type="match status" value="1"/>
</dbReference>
<dbReference type="AlphaFoldDB" id="A0A0Q9ZPF0"/>
<organism evidence="4 5">
    <name type="scientific">Salegentibacter mishustinae</name>
    <dbReference type="NCBI Taxonomy" id="270918"/>
    <lineage>
        <taxon>Bacteria</taxon>
        <taxon>Pseudomonadati</taxon>
        <taxon>Bacteroidota</taxon>
        <taxon>Flavobacteriia</taxon>
        <taxon>Flavobacteriales</taxon>
        <taxon>Flavobacteriaceae</taxon>
        <taxon>Salegentibacter</taxon>
    </lineage>
</organism>
<dbReference type="GO" id="GO:0008171">
    <property type="term" value="F:O-methyltransferase activity"/>
    <property type="evidence" value="ECO:0007669"/>
    <property type="project" value="InterPro"/>
</dbReference>
<proteinExistence type="predicted"/>
<dbReference type="Gene3D" id="3.40.50.150">
    <property type="entry name" value="Vaccinia Virus protein VP39"/>
    <property type="match status" value="1"/>
</dbReference>
<dbReference type="InterPro" id="IPR029063">
    <property type="entry name" value="SAM-dependent_MTases_sf"/>
</dbReference>
<dbReference type="GO" id="GO:0032259">
    <property type="term" value="P:methylation"/>
    <property type="evidence" value="ECO:0007669"/>
    <property type="project" value="UniProtKB-KW"/>
</dbReference>
<accession>A0A0Q9ZPF0</accession>
<dbReference type="PANTHER" id="PTHR10509">
    <property type="entry name" value="O-METHYLTRANSFERASE-RELATED"/>
    <property type="match status" value="1"/>
</dbReference>
<dbReference type="OrthoDB" id="9799672at2"/>
<keyword evidence="1 4" id="KW-0489">Methyltransferase</keyword>
<dbReference type="Proteomes" id="UP000051643">
    <property type="component" value="Unassembled WGS sequence"/>
</dbReference>
<comment type="caution">
    <text evidence="4">The sequence shown here is derived from an EMBL/GenBank/DDBJ whole genome shotgun (WGS) entry which is preliminary data.</text>
</comment>
<name>A0A0Q9ZPF0_9FLAO</name>
<keyword evidence="5" id="KW-1185">Reference proteome</keyword>